<dbReference type="Proteomes" id="UP000241462">
    <property type="component" value="Unassembled WGS sequence"/>
</dbReference>
<protein>
    <recommendedName>
        <fullName evidence="2">Clr5 domain-containing protein</fullName>
    </recommendedName>
</protein>
<dbReference type="STRING" id="2025994.A0A2T3A010"/>
<evidence type="ECO:0000313" key="4">
    <source>
        <dbReference type="Proteomes" id="UP000241462"/>
    </source>
</evidence>
<gene>
    <name evidence="3" type="ORF">BD289DRAFT_69425</name>
</gene>
<dbReference type="AlphaFoldDB" id="A0A2T3A010"/>
<keyword evidence="4" id="KW-1185">Reference proteome</keyword>
<reference evidence="3 4" key="1">
    <citation type="journal article" date="2018" name="Mycol. Prog.">
        <title>Coniella lustricola, a new species from submerged detritus.</title>
        <authorList>
            <person name="Raudabaugh D.B."/>
            <person name="Iturriaga T."/>
            <person name="Carver A."/>
            <person name="Mondo S."/>
            <person name="Pangilinan J."/>
            <person name="Lipzen A."/>
            <person name="He G."/>
            <person name="Amirebrahimi M."/>
            <person name="Grigoriev I.V."/>
            <person name="Miller A.N."/>
        </authorList>
    </citation>
    <scope>NUCLEOTIDE SEQUENCE [LARGE SCALE GENOMIC DNA]</scope>
    <source>
        <strain evidence="3 4">B22-T-1</strain>
    </source>
</reference>
<name>A0A2T3A010_9PEZI</name>
<evidence type="ECO:0000313" key="3">
    <source>
        <dbReference type="EMBL" id="PSR80345.1"/>
    </source>
</evidence>
<evidence type="ECO:0000256" key="1">
    <source>
        <dbReference type="SAM" id="MobiDB-lite"/>
    </source>
</evidence>
<feature type="compositionally biased region" description="Low complexity" evidence="1">
    <location>
        <begin position="548"/>
        <end position="558"/>
    </location>
</feature>
<dbReference type="OrthoDB" id="5308957at2759"/>
<accession>A0A2T3A010</accession>
<feature type="compositionally biased region" description="Pro residues" evidence="1">
    <location>
        <begin position="559"/>
        <end position="568"/>
    </location>
</feature>
<sequence>MAEKMELACASSPSDTGPEPAWHSTSASMPSPSSTALIITRTSSRGAAPPDSPLSGGSSAGSSAGSRTQSTPETGWYSEDAEWNRYKNEIVRLYWEEDLPTRRVQEIMICKHGFNKSVKMYKYRFKRWGIRKNIKKQEALELAARQNQASSFWPATRGSTYQHRIARHLRQKKADKSPLPRRWMESQLLAPVALPGRMRGPDLFEAFEKAFYSADVYLAKVAEARHSDWFTKPPALEFGEHFFDLFVQGMENLSRNLCPQETFTTLNNAFENLKGLIATDHPMIYYRIASRVASCKVYPSSEICTKLCRLLADYCFQMTRVIHGDNHPLAFWWAVQIRVLESGDLSLLDNFLEVSRMVSGKHLVAGKGLVHVAAYVPSAARDQDEQSLRGTVAERSRDMNCISEVQEARLALVELLLGEERGSEAHPILEEAISLKHLDPQRPSSKTFWISELLWRAGFLNRSISVLRETVDLIKVEEDLAPCRPDQELNYVSVLHVLRSKLEWLRWEEELRQVNDKLAPLMSLRETPLKIRFVSSDLEMDPDLRYNTSVSSPADTATPSPPAAPPSMPIRLAPRNASVPGKTQSEHAQCE</sequence>
<dbReference type="PANTHER" id="PTHR38788">
    <property type="entry name" value="CLR5 DOMAIN-CONTAINING PROTEIN"/>
    <property type="match status" value="1"/>
</dbReference>
<dbReference type="InterPro" id="IPR025676">
    <property type="entry name" value="Clr5_dom"/>
</dbReference>
<dbReference type="PANTHER" id="PTHR38788:SF3">
    <property type="entry name" value="CLR5 DOMAIN-CONTAINING PROTEIN"/>
    <property type="match status" value="1"/>
</dbReference>
<organism evidence="3 4">
    <name type="scientific">Coniella lustricola</name>
    <dbReference type="NCBI Taxonomy" id="2025994"/>
    <lineage>
        <taxon>Eukaryota</taxon>
        <taxon>Fungi</taxon>
        <taxon>Dikarya</taxon>
        <taxon>Ascomycota</taxon>
        <taxon>Pezizomycotina</taxon>
        <taxon>Sordariomycetes</taxon>
        <taxon>Sordariomycetidae</taxon>
        <taxon>Diaporthales</taxon>
        <taxon>Schizoparmaceae</taxon>
        <taxon>Coniella</taxon>
    </lineage>
</organism>
<dbReference type="Pfam" id="PF14420">
    <property type="entry name" value="Clr5"/>
    <property type="match status" value="1"/>
</dbReference>
<feature type="compositionally biased region" description="Low complexity" evidence="1">
    <location>
        <begin position="24"/>
        <end position="36"/>
    </location>
</feature>
<dbReference type="InParanoid" id="A0A2T3A010"/>
<feature type="region of interest" description="Disordered" evidence="1">
    <location>
        <begin position="1"/>
        <end position="76"/>
    </location>
</feature>
<proteinExistence type="predicted"/>
<feature type="domain" description="Clr5" evidence="2">
    <location>
        <begin position="80"/>
        <end position="132"/>
    </location>
</feature>
<feature type="region of interest" description="Disordered" evidence="1">
    <location>
        <begin position="544"/>
        <end position="591"/>
    </location>
</feature>
<evidence type="ECO:0000259" key="2">
    <source>
        <dbReference type="Pfam" id="PF14420"/>
    </source>
</evidence>
<dbReference type="EMBL" id="KZ678533">
    <property type="protein sequence ID" value="PSR80345.1"/>
    <property type="molecule type" value="Genomic_DNA"/>
</dbReference>
<feature type="compositionally biased region" description="Low complexity" evidence="1">
    <location>
        <begin position="46"/>
        <end position="66"/>
    </location>
</feature>